<dbReference type="GO" id="GO:0016757">
    <property type="term" value="F:glycosyltransferase activity"/>
    <property type="evidence" value="ECO:0007669"/>
    <property type="project" value="UniProtKB-KW"/>
</dbReference>
<dbReference type="InterPro" id="IPR029044">
    <property type="entry name" value="Nucleotide-diphossugar_trans"/>
</dbReference>
<keyword evidence="3" id="KW-1185">Reference proteome</keyword>
<feature type="domain" description="Glycosyltransferase 2-like" evidence="1">
    <location>
        <begin position="147"/>
        <end position="260"/>
    </location>
</feature>
<dbReference type="Gene3D" id="3.90.550.10">
    <property type="entry name" value="Spore Coat Polysaccharide Biosynthesis Protein SpsA, Chain A"/>
    <property type="match status" value="2"/>
</dbReference>
<dbReference type="AlphaFoldDB" id="A0A6C2YI78"/>
<sequence length="673" mass="76592">MASVSEAAQSSADDSAHALIAAQRRIAQLEHALAKRSEQLHQTHHRLMTLNRRMTVALHKRLLLKLRDKLMPPRTRRRAIAKRLLRVAIRSACYLAGRPMPPLRDWQDFAATIEKKPYHLWIDRFEPKRAELDRQRHATFAVSPLISIVVPTYNTPLTYLEAMVDSVRQQTYSNWELCLADGGSTLPGLRERLTELANHDPRIKVMLLEKNAGIVGNSNAAIGQATGEFVAMLDHDDTLAPFALYEIVSAINQVPDADVLYSDEDKLDSEGDRCEPLFKPDWSPETLRSLNYICHLFVLKRSLLLQLGGFRSAFNGAQDYDLILRATEKAKRIIHIPKVLYHWRMHSNSTAQNPESKQYAFEAGKRALADHLHRLKVAGTVLDGPLPGLYHIDYALVQRPLVTVIIPNKDQVHFLRGAMASLFEATYANYEVIIVENGSKDPATWDYYATLEREPHIRILKWDKPFNYAAVNNFAVTHARGELLLFLNNDVRSISPTWLENLVKQAIQPGIGAVGAKLYFEDDTIQHAGVVLGIGGLAGHTHVHFPRQAPGYANRLWYAQNYGCVTAACLMMPRQVFEKVGGFDEGYILAFNDVDLCVQVIEHHFRIVWTPDVELYHFESKTRGPEDTEEKVARFQREFNLFHLKWGEFLAKGDPYFNPNLRLDRTDCLPRME</sequence>
<reference evidence="2" key="1">
    <citation type="submission" date="2019-04" db="EMBL/GenBank/DDBJ databases">
        <authorList>
            <consortium name="Science for Life Laboratories"/>
        </authorList>
    </citation>
    <scope>NUCLEOTIDE SEQUENCE</scope>
    <source>
        <strain evidence="2">MBLW1</strain>
    </source>
</reference>
<dbReference type="EMBL" id="LR593887">
    <property type="protein sequence ID" value="VTR97657.1"/>
    <property type="molecule type" value="Genomic_DNA"/>
</dbReference>
<evidence type="ECO:0000259" key="1">
    <source>
        <dbReference type="Pfam" id="PF00535"/>
    </source>
</evidence>
<dbReference type="Proteomes" id="UP000464378">
    <property type="component" value="Chromosome"/>
</dbReference>
<dbReference type="PANTHER" id="PTHR43179:SF7">
    <property type="entry name" value="RHAMNOSYLTRANSFERASE WBBL"/>
    <property type="match status" value="1"/>
</dbReference>
<feature type="domain" description="Glycosyltransferase 2-like" evidence="1">
    <location>
        <begin position="403"/>
        <end position="580"/>
    </location>
</feature>
<keyword evidence="2" id="KW-0808">Transferase</keyword>
<dbReference type="InParanoid" id="A0A6C2YI78"/>
<evidence type="ECO:0000313" key="2">
    <source>
        <dbReference type="EMBL" id="VIP01116.1"/>
    </source>
</evidence>
<name>A0A6C2YI78_9BACT</name>
<dbReference type="KEGG" id="tim:GMBLW1_28440"/>
<evidence type="ECO:0000313" key="3">
    <source>
        <dbReference type="Proteomes" id="UP000464378"/>
    </source>
</evidence>
<dbReference type="CDD" id="cd04186">
    <property type="entry name" value="GT_2_like_c"/>
    <property type="match status" value="1"/>
</dbReference>
<accession>A0A6C2YI78</accession>
<protein>
    <recommendedName>
        <fullName evidence="1">Glycosyltransferase 2-like domain-containing protein</fullName>
    </recommendedName>
</protein>
<gene>
    <name evidence="2" type="ORF">GMBLW1_28440</name>
</gene>
<dbReference type="PANTHER" id="PTHR43179">
    <property type="entry name" value="RHAMNOSYLTRANSFERASE WBBL"/>
    <property type="match status" value="1"/>
</dbReference>
<dbReference type="SUPFAM" id="SSF53448">
    <property type="entry name" value="Nucleotide-diphospho-sugar transferases"/>
    <property type="match status" value="2"/>
</dbReference>
<dbReference type="EMBL" id="LR586016">
    <property type="protein sequence ID" value="VIP01116.1"/>
    <property type="molecule type" value="Genomic_DNA"/>
</dbReference>
<dbReference type="Pfam" id="PF00535">
    <property type="entry name" value="Glycos_transf_2"/>
    <property type="match status" value="2"/>
</dbReference>
<dbReference type="InterPro" id="IPR001173">
    <property type="entry name" value="Glyco_trans_2-like"/>
</dbReference>
<dbReference type="RefSeq" id="WP_162656358.1">
    <property type="nucleotide sequence ID" value="NZ_LR593887.1"/>
</dbReference>
<organism evidence="2">
    <name type="scientific">Tuwongella immobilis</name>
    <dbReference type="NCBI Taxonomy" id="692036"/>
    <lineage>
        <taxon>Bacteria</taxon>
        <taxon>Pseudomonadati</taxon>
        <taxon>Planctomycetota</taxon>
        <taxon>Planctomycetia</taxon>
        <taxon>Gemmatales</taxon>
        <taxon>Gemmataceae</taxon>
        <taxon>Tuwongella</taxon>
    </lineage>
</organism>
<dbReference type="CDD" id="cd04184">
    <property type="entry name" value="GT2_RfbC_Mx_like"/>
    <property type="match status" value="1"/>
</dbReference>
<proteinExistence type="predicted"/>